<organism evidence="4 5">
    <name type="scientific">Paenibacillus contaminans</name>
    <dbReference type="NCBI Taxonomy" id="450362"/>
    <lineage>
        <taxon>Bacteria</taxon>
        <taxon>Bacillati</taxon>
        <taxon>Bacillota</taxon>
        <taxon>Bacilli</taxon>
        <taxon>Bacillales</taxon>
        <taxon>Paenibacillaceae</taxon>
        <taxon>Paenibacillus</taxon>
    </lineage>
</organism>
<keyword evidence="5" id="KW-1185">Reference proteome</keyword>
<dbReference type="InterPro" id="IPR018711">
    <property type="entry name" value="NAGPA"/>
</dbReference>
<feature type="compositionally biased region" description="Polar residues" evidence="1">
    <location>
        <begin position="403"/>
        <end position="423"/>
    </location>
</feature>
<protein>
    <recommendedName>
        <fullName evidence="3">Phosphodiester glycosidase domain-containing protein</fullName>
    </recommendedName>
</protein>
<dbReference type="Pfam" id="PF09992">
    <property type="entry name" value="NAGPA"/>
    <property type="match status" value="1"/>
</dbReference>
<keyword evidence="2" id="KW-0472">Membrane</keyword>
<comment type="caution">
    <text evidence="4">The sequence shown here is derived from an EMBL/GenBank/DDBJ whole genome shotgun (WGS) entry which is preliminary data.</text>
</comment>
<feature type="compositionally biased region" description="Low complexity" evidence="1">
    <location>
        <begin position="503"/>
        <end position="521"/>
    </location>
</feature>
<feature type="domain" description="Phosphodiester glycosidase" evidence="3">
    <location>
        <begin position="154"/>
        <end position="334"/>
    </location>
</feature>
<dbReference type="AlphaFoldDB" id="A0A329MQB0"/>
<evidence type="ECO:0000313" key="4">
    <source>
        <dbReference type="EMBL" id="RAV22171.1"/>
    </source>
</evidence>
<evidence type="ECO:0000256" key="2">
    <source>
        <dbReference type="SAM" id="Phobius"/>
    </source>
</evidence>
<evidence type="ECO:0000259" key="3">
    <source>
        <dbReference type="Pfam" id="PF09992"/>
    </source>
</evidence>
<dbReference type="EMBL" id="QMFB01000003">
    <property type="protein sequence ID" value="RAV22171.1"/>
    <property type="molecule type" value="Genomic_DNA"/>
</dbReference>
<dbReference type="Proteomes" id="UP000250369">
    <property type="component" value="Unassembled WGS sequence"/>
</dbReference>
<sequence>MWTSALNGLRRWSWLKRSLFVIFGLAFLTSSFLFLTEPGLKIRKWMAETVITTQHRDWAWMFVGAQMRDEMVQLLQDTTDAMGQGHVDLSRIKITKQGSKKNRTIDELIKVDDISGPTWKGKKMTVYDPTTVRVVVPNKQGEGERITDMVKRTGAVAGVNGGAFYDPDGLGNGFAPIGFIMSGGEVIFTEHEGSVPQHSIGFTKEGKLVVGLYSIDELMKQGVQEAVFWKPRIIADGKPLITQGDGGWGIGPRTAVGQKADGTLIFIVIDGRQPPYSLGATLREVQDLFLEDDVQNAGFLDGGASSELVVDGELLTKPASRYGERRLPSALLIFDHPEEYDADHIWDGLKKIDAGGAKTHPEFLKEQEELRKKGQLNSTPKTTPVPSKSPDSTGTKPGGGVTSKPSGTPRQTESPNVSSTPSSKPAGEPSDSPKPPGSTATPGGSSPGTGTTTSPGTGGTPKASASPAETNGASPNGTVPPSPATTPKPTTTGAGTQSTAPSGQTAAVQGQTQQNQTVKPN</sequence>
<gene>
    <name evidence="4" type="ORF">DQG23_08210</name>
</gene>
<keyword evidence="2" id="KW-0812">Transmembrane</keyword>
<proteinExistence type="predicted"/>
<feature type="compositionally biased region" description="Low complexity" evidence="1">
    <location>
        <begin position="487"/>
        <end position="496"/>
    </location>
</feature>
<feature type="region of interest" description="Disordered" evidence="1">
    <location>
        <begin position="368"/>
        <end position="521"/>
    </location>
</feature>
<accession>A0A329MQB0</accession>
<reference evidence="4 5" key="1">
    <citation type="journal article" date="2009" name="Int. J. Syst. Evol. Microbiol.">
        <title>Paenibacillus contaminans sp. nov., isolated from a contaminated laboratory plate.</title>
        <authorList>
            <person name="Chou J.H."/>
            <person name="Lee J.H."/>
            <person name="Lin M.C."/>
            <person name="Chang P.S."/>
            <person name="Arun A.B."/>
            <person name="Young C.C."/>
            <person name="Chen W.M."/>
        </authorList>
    </citation>
    <scope>NUCLEOTIDE SEQUENCE [LARGE SCALE GENOMIC DNA]</scope>
    <source>
        <strain evidence="4 5">CKOBP-6</strain>
    </source>
</reference>
<dbReference type="OrthoDB" id="9816453at2"/>
<feature type="compositionally biased region" description="Low complexity" evidence="1">
    <location>
        <begin position="437"/>
        <end position="464"/>
    </location>
</feature>
<evidence type="ECO:0000313" key="5">
    <source>
        <dbReference type="Proteomes" id="UP000250369"/>
    </source>
</evidence>
<keyword evidence="2" id="KW-1133">Transmembrane helix</keyword>
<evidence type="ECO:0000256" key="1">
    <source>
        <dbReference type="SAM" id="MobiDB-lite"/>
    </source>
</evidence>
<feature type="compositionally biased region" description="Polar residues" evidence="1">
    <location>
        <begin position="467"/>
        <end position="477"/>
    </location>
</feature>
<dbReference type="PANTHER" id="PTHR40446:SF2">
    <property type="entry name" value="N-ACETYLGLUCOSAMINE-1-PHOSPHODIESTER ALPHA-N-ACETYLGLUCOSAMINIDASE"/>
    <property type="match status" value="1"/>
</dbReference>
<feature type="transmembrane region" description="Helical" evidence="2">
    <location>
        <begin position="20"/>
        <end position="36"/>
    </location>
</feature>
<name>A0A329MQB0_9BACL</name>
<feature type="compositionally biased region" description="Low complexity" evidence="1">
    <location>
        <begin position="378"/>
        <end position="393"/>
    </location>
</feature>
<dbReference type="PANTHER" id="PTHR40446">
    <property type="entry name" value="N-ACETYLGLUCOSAMINE-1-PHOSPHODIESTER ALPHA-N-ACETYLGLUCOSAMINIDASE"/>
    <property type="match status" value="1"/>
</dbReference>